<feature type="compositionally biased region" description="Low complexity" evidence="1">
    <location>
        <begin position="37"/>
        <end position="74"/>
    </location>
</feature>
<feature type="region of interest" description="Disordered" evidence="1">
    <location>
        <begin position="241"/>
        <end position="278"/>
    </location>
</feature>
<feature type="compositionally biased region" description="Low complexity" evidence="1">
    <location>
        <begin position="546"/>
        <end position="566"/>
    </location>
</feature>
<comment type="caution">
    <text evidence="2">The sequence shown here is derived from an EMBL/GenBank/DDBJ whole genome shotgun (WGS) entry which is preliminary data.</text>
</comment>
<evidence type="ECO:0000256" key="1">
    <source>
        <dbReference type="SAM" id="MobiDB-lite"/>
    </source>
</evidence>
<gene>
    <name evidence="2" type="ORF">I5E68_04030</name>
</gene>
<name>A0A931MKM0_9SPHN</name>
<feature type="region of interest" description="Disordered" evidence="1">
    <location>
        <begin position="526"/>
        <end position="606"/>
    </location>
</feature>
<dbReference type="AlphaFoldDB" id="A0A931MKM0"/>
<feature type="region of interest" description="Disordered" evidence="1">
    <location>
        <begin position="1"/>
        <end position="108"/>
    </location>
</feature>
<accession>A0A931MKM0</accession>
<dbReference type="EMBL" id="JADZGI010000001">
    <property type="protein sequence ID" value="MBH0112121.1"/>
    <property type="molecule type" value="Genomic_DNA"/>
</dbReference>
<feature type="region of interest" description="Disordered" evidence="1">
    <location>
        <begin position="131"/>
        <end position="161"/>
    </location>
</feature>
<evidence type="ECO:0000313" key="2">
    <source>
        <dbReference type="EMBL" id="MBH0112121.1"/>
    </source>
</evidence>
<feature type="compositionally biased region" description="Low complexity" evidence="1">
    <location>
        <begin position="256"/>
        <end position="273"/>
    </location>
</feature>
<dbReference type="Proteomes" id="UP000617634">
    <property type="component" value="Unassembled WGS sequence"/>
</dbReference>
<dbReference type="RefSeq" id="WP_197160989.1">
    <property type="nucleotide sequence ID" value="NZ_JADZGI010000001.1"/>
</dbReference>
<reference evidence="2" key="1">
    <citation type="submission" date="2020-11" db="EMBL/GenBank/DDBJ databases">
        <title>Novosphingobium aureum sp. nov., a marine bacterium isolated from sediment of a salt flat.</title>
        <authorList>
            <person name="Yoo Y."/>
            <person name="Kim J.-J."/>
        </authorList>
    </citation>
    <scope>NUCLEOTIDE SEQUENCE</scope>
    <source>
        <strain evidence="2">YJ-S2-02</strain>
    </source>
</reference>
<evidence type="ECO:0000313" key="3">
    <source>
        <dbReference type="Proteomes" id="UP000617634"/>
    </source>
</evidence>
<keyword evidence="3" id="KW-1185">Reference proteome</keyword>
<proteinExistence type="predicted"/>
<sequence length="606" mass="59815">MIPGSPQLPAGTPGTKSPDSFAALPGNSRGSAGTGPSAAFSALLDAAATSPAPASDAPATTDAKAAAPAGTAPLNGKLEAAPGKILPPGMPAFDKRGASARNLAASPASPDFVIGEADALTFKPRIASDPAAGPGFASDSLPASDKFLASPDPAPEEAEAAPDGVPIAPMVLPALPVPPLPAPVTESTRAALDAGRAAVPVLPANAAPQTMTHSSSAPTASDPAQVLRAVESAARLARLVSSGSPASMEQVLGDLPQTPASTPAAKPASPSDARGLAEPDAALPSVPAIARPTAKGAVPVMLGPVTLVAVNDDAPSAPPELAAKALSAPTLDGPMPARLSKGEDEAGETFAAARTMAPPRDPAAAPDRAPPLSRAWQSIVRGAALEQEADIRVTRPNAASVPQPGSDGAPGPIAVADAPSSISNIALASDAALLRAGGDPQAVRGPSAAEAVQAPHDFARLVARLDEAREAGGTLGVQTSLVHAQFGHVSLRLRPEESGMSVTLASADPEFAGAVIAAAQTGASIPAASSLQHEPAREGTQSTLHQQGAGQSQSGSEQGPQQRESGANTGDRAPPRQRSQGREGNSAAPQAAPAAHDASTQNGIYA</sequence>
<organism evidence="2 3">
    <name type="scientific">Novosphingobium aureum</name>
    <dbReference type="NCBI Taxonomy" id="2792964"/>
    <lineage>
        <taxon>Bacteria</taxon>
        <taxon>Pseudomonadati</taxon>
        <taxon>Pseudomonadota</taxon>
        <taxon>Alphaproteobacteria</taxon>
        <taxon>Sphingomonadales</taxon>
        <taxon>Sphingomonadaceae</taxon>
        <taxon>Novosphingobium</taxon>
    </lineage>
</organism>
<evidence type="ECO:0008006" key="4">
    <source>
        <dbReference type="Google" id="ProtNLM"/>
    </source>
</evidence>
<protein>
    <recommendedName>
        <fullName evidence="4">Flagellar hook-length control protein FliK</fullName>
    </recommendedName>
</protein>